<sequence>MSQHVAHQATGTTGTTGSTGTTRTARHPHKHALDVAHPPPGPGNTRAVLLPVAVVLLIGAVFVSVYLAAFHAPKPHQLRVGTTEIGSAQAHLNQDLERVAPGGFTVETYPDESAARDAVQDRQVYAAYLGDGKLLYGSANGAAVTATVTTAFGNVAHAEQHELAVEDVAPAAAGDTRGLSVFYAAFGLVLAGYLFGMTTYQLAPRLQYRWRMTSLALFGVVGGLLIATIAGSTGFGALPGSFLPLVVVISLMGAAVAATTMVLLRLFGSAGVTLASILMLILGNSTSGGIMPSAYLPGWLRPLSEILPVGVGVRAMQGLSRFQNDGLTRALVILPVWVLGAVLVLYLKDVYRRGPRAGTPEPEPVQEPVPVSAPGPATG</sequence>
<evidence type="ECO:0000256" key="2">
    <source>
        <dbReference type="SAM" id="Phobius"/>
    </source>
</evidence>
<name>A0AB39MF29_9ACTN</name>
<proteinExistence type="predicted"/>
<dbReference type="EMBL" id="CP163431">
    <property type="protein sequence ID" value="XDQ05056.1"/>
    <property type="molecule type" value="Genomic_DNA"/>
</dbReference>
<feature type="region of interest" description="Disordered" evidence="1">
    <location>
        <begin position="1"/>
        <end position="41"/>
    </location>
</feature>
<feature type="transmembrane region" description="Helical" evidence="2">
    <location>
        <begin position="242"/>
        <end position="264"/>
    </location>
</feature>
<dbReference type="RefSeq" id="WP_369190399.1">
    <property type="nucleotide sequence ID" value="NZ_CP163431.1"/>
</dbReference>
<accession>A0AB39MF29</accession>
<dbReference type="AlphaFoldDB" id="A0AB39MF29"/>
<feature type="transmembrane region" description="Helical" evidence="2">
    <location>
        <begin position="47"/>
        <end position="69"/>
    </location>
</feature>
<feature type="region of interest" description="Disordered" evidence="1">
    <location>
        <begin position="357"/>
        <end position="379"/>
    </location>
</feature>
<evidence type="ECO:0000256" key="1">
    <source>
        <dbReference type="SAM" id="MobiDB-lite"/>
    </source>
</evidence>
<feature type="transmembrane region" description="Helical" evidence="2">
    <location>
        <begin position="215"/>
        <end position="236"/>
    </location>
</feature>
<protein>
    <submittedName>
        <fullName evidence="3">ABC transporter permease</fullName>
    </submittedName>
</protein>
<feature type="compositionally biased region" description="Low complexity" evidence="1">
    <location>
        <begin position="10"/>
        <end position="23"/>
    </location>
</feature>
<keyword evidence="2" id="KW-1133">Transmembrane helix</keyword>
<feature type="transmembrane region" description="Helical" evidence="2">
    <location>
        <begin position="326"/>
        <end position="347"/>
    </location>
</feature>
<organism evidence="3">
    <name type="scientific">Streptomyces sp. R08</name>
    <dbReference type="NCBI Taxonomy" id="3238624"/>
    <lineage>
        <taxon>Bacteria</taxon>
        <taxon>Bacillati</taxon>
        <taxon>Actinomycetota</taxon>
        <taxon>Actinomycetes</taxon>
        <taxon>Kitasatosporales</taxon>
        <taxon>Streptomycetaceae</taxon>
        <taxon>Streptomyces</taxon>
    </lineage>
</organism>
<keyword evidence="2" id="KW-0472">Membrane</keyword>
<keyword evidence="2" id="KW-0812">Transmembrane</keyword>
<evidence type="ECO:0000313" key="3">
    <source>
        <dbReference type="EMBL" id="XDQ05056.1"/>
    </source>
</evidence>
<feature type="transmembrane region" description="Helical" evidence="2">
    <location>
        <begin position="181"/>
        <end position="203"/>
    </location>
</feature>
<reference evidence="3" key="1">
    <citation type="submission" date="2024-07" db="EMBL/GenBank/DDBJ databases">
        <authorList>
            <person name="Yu S.T."/>
        </authorList>
    </citation>
    <scope>NUCLEOTIDE SEQUENCE</scope>
    <source>
        <strain evidence="3">R08</strain>
    </source>
</reference>
<gene>
    <name evidence="3" type="ORF">AB5J58_35080</name>
</gene>
<feature type="transmembrane region" description="Helical" evidence="2">
    <location>
        <begin position="271"/>
        <end position="295"/>
    </location>
</feature>
<feature type="compositionally biased region" description="Pro residues" evidence="1">
    <location>
        <begin position="361"/>
        <end position="373"/>
    </location>
</feature>